<dbReference type="SUPFAM" id="SSF51366">
    <property type="entry name" value="Ribulose-phoshate binding barrel"/>
    <property type="match status" value="1"/>
</dbReference>
<dbReference type="RefSeq" id="WP_145064442.1">
    <property type="nucleotide sequence ID" value="NZ_CP036287.1"/>
</dbReference>
<dbReference type="InterPro" id="IPR038019">
    <property type="entry name" value="PRib_AMP_CycHydrolase_sf"/>
</dbReference>
<dbReference type="Proteomes" id="UP000316921">
    <property type="component" value="Chromosome"/>
</dbReference>
<dbReference type="KEGG" id="pbap:Pla133_16970"/>
<evidence type="ECO:0000256" key="13">
    <source>
        <dbReference type="ARBA" id="ARBA00023102"/>
    </source>
</evidence>
<keyword evidence="12" id="KW-0067">ATP-binding</keyword>
<dbReference type="GO" id="GO:0005524">
    <property type="term" value="F:ATP binding"/>
    <property type="evidence" value="ECO:0007669"/>
    <property type="project" value="UniProtKB-KW"/>
</dbReference>
<evidence type="ECO:0000256" key="14">
    <source>
        <dbReference type="ARBA" id="ARBA00023268"/>
    </source>
</evidence>
<dbReference type="GO" id="GO:0000105">
    <property type="term" value="P:L-histidine biosynthetic process"/>
    <property type="evidence" value="ECO:0007669"/>
    <property type="project" value="UniProtKB-UniPathway"/>
</dbReference>
<dbReference type="Gene3D" id="3.10.20.810">
    <property type="entry name" value="Phosphoribosyl-AMP cyclohydrolase"/>
    <property type="match status" value="1"/>
</dbReference>
<evidence type="ECO:0000256" key="6">
    <source>
        <dbReference type="ARBA" id="ARBA00012414"/>
    </source>
</evidence>
<dbReference type="EC" id="3.6.1.31" evidence="6"/>
<evidence type="ECO:0000256" key="3">
    <source>
        <dbReference type="ARBA" id="ARBA00005169"/>
    </source>
</evidence>
<dbReference type="Pfam" id="PF00977">
    <property type="entry name" value="His_biosynth"/>
    <property type="match status" value="1"/>
</dbReference>
<dbReference type="InterPro" id="IPR011060">
    <property type="entry name" value="RibuloseP-bd_barrel"/>
</dbReference>
<evidence type="ECO:0000256" key="12">
    <source>
        <dbReference type="ARBA" id="ARBA00022840"/>
    </source>
</evidence>
<evidence type="ECO:0000256" key="2">
    <source>
        <dbReference type="ARBA" id="ARBA00001460"/>
    </source>
</evidence>
<dbReference type="NCBIfam" id="TIGR03188">
    <property type="entry name" value="histidine_hisI"/>
    <property type="match status" value="1"/>
</dbReference>
<protein>
    <recommendedName>
        <fullName evidence="8">Histidine biosynthesis bifunctional protein HisIE</fullName>
        <ecNumber evidence="7">3.5.4.19</ecNumber>
        <ecNumber evidence="6">3.6.1.31</ecNumber>
    </recommendedName>
</protein>
<evidence type="ECO:0000259" key="16">
    <source>
        <dbReference type="Pfam" id="PF01502"/>
    </source>
</evidence>
<evidence type="ECO:0000256" key="8">
    <source>
        <dbReference type="ARBA" id="ARBA00017720"/>
    </source>
</evidence>
<comment type="pathway">
    <text evidence="3">Amino-acid biosynthesis; L-histidine biosynthesis; L-histidine from 5-phospho-alpha-D-ribose 1-diphosphate: step 3/9.</text>
</comment>
<dbReference type="PANTHER" id="PTHR42945">
    <property type="entry name" value="HISTIDINE BIOSYNTHESIS BIFUNCTIONAL PROTEIN"/>
    <property type="match status" value="1"/>
</dbReference>
<evidence type="ECO:0000256" key="15">
    <source>
        <dbReference type="RuleBase" id="RU003657"/>
    </source>
</evidence>
<evidence type="ECO:0000256" key="1">
    <source>
        <dbReference type="ARBA" id="ARBA00000024"/>
    </source>
</evidence>
<dbReference type="AlphaFoldDB" id="A0A518BI16"/>
<evidence type="ECO:0000313" key="17">
    <source>
        <dbReference type="EMBL" id="QDU66621.1"/>
    </source>
</evidence>
<evidence type="ECO:0000256" key="5">
    <source>
        <dbReference type="ARBA" id="ARBA00009667"/>
    </source>
</evidence>
<comment type="catalytic activity">
    <reaction evidence="1">
        <text>1-(5-phospho-beta-D-ribosyl)-5'-AMP + H2O = 1-(5-phospho-beta-D-ribosyl)-5-[(5-phospho-beta-D-ribosylamino)methylideneamino]imidazole-4-carboxamide</text>
        <dbReference type="Rhea" id="RHEA:20049"/>
        <dbReference type="ChEBI" id="CHEBI:15377"/>
        <dbReference type="ChEBI" id="CHEBI:58435"/>
        <dbReference type="ChEBI" id="CHEBI:59457"/>
        <dbReference type="EC" id="3.5.4.19"/>
    </reaction>
</comment>
<dbReference type="PANTHER" id="PTHR42945:SF1">
    <property type="entry name" value="HISTIDINE BIOSYNTHESIS BIFUNCTIONAL PROTEIN HIS7"/>
    <property type="match status" value="1"/>
</dbReference>
<dbReference type="SUPFAM" id="SSF141734">
    <property type="entry name" value="HisI-like"/>
    <property type="match status" value="1"/>
</dbReference>
<evidence type="ECO:0000256" key="10">
    <source>
        <dbReference type="ARBA" id="ARBA00022741"/>
    </source>
</evidence>
<dbReference type="Pfam" id="PF01503">
    <property type="entry name" value="PRA-PH"/>
    <property type="match status" value="1"/>
</dbReference>
<proteinExistence type="inferred from homology"/>
<sequence>MIVPSIDLQGGQAVQLIGGAVLELEAGDPRPLMQRFARVGPVAVVDLDAALGAGENTALIDELVDLGPVRVGGGIRSVEAARRWLDRGAEQVVVGTAATPQFLGQLPRERVIAALDARNGEVVVEGWTVGTGSRVAERMAELAPFVSGFLVTVVEREGRLGGVDETLARSLRAAAGDRSLTYAGGVTTPADVAVLDRLGIDAQVGMALYTGRLDLAEGFTAPLSSDRPDGLWPTVVCDETGRALGLAYSDLQSVRAAIDGGVGAYHSRRRGLWVKGASSGDTQELLRVEVDCDRDALRFIVRQTGAGFCHRGTATCFGDATGLAALETTLRQRRASAPDGSYTARLFDDPALLDAKLREEVEELIAAEGRDEVVQEAADVLFFTLTKLRAAGVPLADVERALDARALRVSRRPGDAKPNRTGAER</sequence>
<dbReference type="InterPro" id="IPR006062">
    <property type="entry name" value="His_biosynth"/>
</dbReference>
<organism evidence="17 18">
    <name type="scientific">Engelhardtia mirabilis</name>
    <dbReference type="NCBI Taxonomy" id="2528011"/>
    <lineage>
        <taxon>Bacteria</taxon>
        <taxon>Pseudomonadati</taxon>
        <taxon>Planctomycetota</taxon>
        <taxon>Planctomycetia</taxon>
        <taxon>Planctomycetia incertae sedis</taxon>
        <taxon>Engelhardtia</taxon>
    </lineage>
</organism>
<keyword evidence="9 15" id="KW-0028">Amino-acid biosynthesis</keyword>
<keyword evidence="17" id="KW-0413">Isomerase</keyword>
<evidence type="ECO:0000256" key="7">
    <source>
        <dbReference type="ARBA" id="ARBA00012721"/>
    </source>
</evidence>
<dbReference type="InterPro" id="IPR021130">
    <property type="entry name" value="PRib-ATP_PPHydrolase-like"/>
</dbReference>
<dbReference type="InterPro" id="IPR002496">
    <property type="entry name" value="PRib_AMP_CycHydrolase_dom"/>
</dbReference>
<keyword evidence="14" id="KW-0511">Multifunctional enzyme</keyword>
<evidence type="ECO:0000313" key="18">
    <source>
        <dbReference type="Proteomes" id="UP000316921"/>
    </source>
</evidence>
<dbReference type="UniPathway" id="UPA00031">
    <property type="reaction ID" value="UER00007"/>
</dbReference>
<comment type="catalytic activity">
    <reaction evidence="2">
        <text>1-(5-phospho-beta-D-ribosyl)-ATP + H2O = 1-(5-phospho-beta-D-ribosyl)-5'-AMP + diphosphate + H(+)</text>
        <dbReference type="Rhea" id="RHEA:22828"/>
        <dbReference type="ChEBI" id="CHEBI:15377"/>
        <dbReference type="ChEBI" id="CHEBI:15378"/>
        <dbReference type="ChEBI" id="CHEBI:33019"/>
        <dbReference type="ChEBI" id="CHEBI:59457"/>
        <dbReference type="ChEBI" id="CHEBI:73183"/>
        <dbReference type="EC" id="3.6.1.31"/>
    </reaction>
</comment>
<feature type="domain" description="Phosphoribosyl-AMP cyclohydrolase" evidence="16">
    <location>
        <begin position="246"/>
        <end position="317"/>
    </location>
</feature>
<comment type="similarity">
    <text evidence="5 15">Belongs to the HisA/HisF family.</text>
</comment>
<dbReference type="Gene3D" id="3.20.20.70">
    <property type="entry name" value="Aldolase class I"/>
    <property type="match status" value="1"/>
</dbReference>
<dbReference type="EC" id="3.5.4.19" evidence="7"/>
<dbReference type="EMBL" id="CP036287">
    <property type="protein sequence ID" value="QDU66621.1"/>
    <property type="molecule type" value="Genomic_DNA"/>
</dbReference>
<dbReference type="CDD" id="cd11546">
    <property type="entry name" value="NTP-PPase_His4"/>
    <property type="match status" value="1"/>
</dbReference>
<name>A0A518BI16_9BACT</name>
<gene>
    <name evidence="17" type="primary">hisA</name>
    <name evidence="17" type="ORF">Pla133_16970</name>
</gene>
<dbReference type="GO" id="GO:0004636">
    <property type="term" value="F:phosphoribosyl-ATP diphosphatase activity"/>
    <property type="evidence" value="ECO:0007669"/>
    <property type="project" value="UniProtKB-EC"/>
</dbReference>
<keyword evidence="10" id="KW-0547">Nucleotide-binding</keyword>
<accession>A0A518BI16</accession>
<reference evidence="17 18" key="1">
    <citation type="submission" date="2019-02" db="EMBL/GenBank/DDBJ databases">
        <title>Deep-cultivation of Planctomycetes and their phenomic and genomic characterization uncovers novel biology.</title>
        <authorList>
            <person name="Wiegand S."/>
            <person name="Jogler M."/>
            <person name="Boedeker C."/>
            <person name="Pinto D."/>
            <person name="Vollmers J."/>
            <person name="Rivas-Marin E."/>
            <person name="Kohn T."/>
            <person name="Peeters S.H."/>
            <person name="Heuer A."/>
            <person name="Rast P."/>
            <person name="Oberbeckmann S."/>
            <person name="Bunk B."/>
            <person name="Jeske O."/>
            <person name="Meyerdierks A."/>
            <person name="Storesund J.E."/>
            <person name="Kallscheuer N."/>
            <person name="Luecker S."/>
            <person name="Lage O.M."/>
            <person name="Pohl T."/>
            <person name="Merkel B.J."/>
            <person name="Hornburger P."/>
            <person name="Mueller R.-W."/>
            <person name="Bruemmer F."/>
            <person name="Labrenz M."/>
            <person name="Spormann A.M."/>
            <person name="Op den Camp H."/>
            <person name="Overmann J."/>
            <person name="Amann R."/>
            <person name="Jetten M.S.M."/>
            <person name="Mascher T."/>
            <person name="Medema M.H."/>
            <person name="Devos D.P."/>
            <person name="Kaster A.-K."/>
            <person name="Ovreas L."/>
            <person name="Rohde M."/>
            <person name="Galperin M.Y."/>
            <person name="Jogler C."/>
        </authorList>
    </citation>
    <scope>NUCLEOTIDE SEQUENCE [LARGE SCALE GENOMIC DNA]</scope>
    <source>
        <strain evidence="17 18">Pla133</strain>
    </source>
</reference>
<keyword evidence="11" id="KW-0378">Hydrolase</keyword>
<dbReference type="GO" id="GO:0016853">
    <property type="term" value="F:isomerase activity"/>
    <property type="evidence" value="ECO:0007669"/>
    <property type="project" value="UniProtKB-KW"/>
</dbReference>
<dbReference type="GO" id="GO:0004635">
    <property type="term" value="F:phosphoribosyl-AMP cyclohydrolase activity"/>
    <property type="evidence" value="ECO:0007669"/>
    <property type="project" value="UniProtKB-EC"/>
</dbReference>
<dbReference type="InterPro" id="IPR008179">
    <property type="entry name" value="HisE"/>
</dbReference>
<dbReference type="InterPro" id="IPR013785">
    <property type="entry name" value="Aldolase_TIM"/>
</dbReference>
<evidence type="ECO:0000256" key="9">
    <source>
        <dbReference type="ARBA" id="ARBA00022605"/>
    </source>
</evidence>
<keyword evidence="18" id="KW-1185">Reference proteome</keyword>
<dbReference type="SUPFAM" id="SSF101386">
    <property type="entry name" value="all-alpha NTP pyrophosphatases"/>
    <property type="match status" value="1"/>
</dbReference>
<dbReference type="Pfam" id="PF01502">
    <property type="entry name" value="PRA-CH"/>
    <property type="match status" value="1"/>
</dbReference>
<dbReference type="Gene3D" id="1.10.287.1080">
    <property type="entry name" value="MazG-like"/>
    <property type="match status" value="1"/>
</dbReference>
<evidence type="ECO:0000256" key="4">
    <source>
        <dbReference type="ARBA" id="ARBA00005204"/>
    </source>
</evidence>
<keyword evidence="13 15" id="KW-0368">Histidine biosynthesis</keyword>
<comment type="pathway">
    <text evidence="4">Amino-acid biosynthesis; L-histidine biosynthesis; L-histidine from 5-phospho-alpha-D-ribose 1-diphosphate: step 2/9.</text>
</comment>
<evidence type="ECO:0000256" key="11">
    <source>
        <dbReference type="ARBA" id="ARBA00022801"/>
    </source>
</evidence>